<evidence type="ECO:0000259" key="3">
    <source>
        <dbReference type="PROSITE" id="PS50238"/>
    </source>
</evidence>
<gene>
    <name evidence="4" type="ORF">RI129_012954</name>
</gene>
<evidence type="ECO:0000313" key="5">
    <source>
        <dbReference type="Proteomes" id="UP001329430"/>
    </source>
</evidence>
<feature type="domain" description="Rho-GAP" evidence="3">
    <location>
        <begin position="597"/>
        <end position="782"/>
    </location>
</feature>
<protein>
    <recommendedName>
        <fullName evidence="3">Rho-GAP domain-containing protein</fullName>
    </recommendedName>
</protein>
<dbReference type="PANTHER" id="PTHR23176">
    <property type="entry name" value="RHO/RAC/CDC GTPASE-ACTIVATING PROTEIN"/>
    <property type="match status" value="1"/>
</dbReference>
<dbReference type="CDD" id="cd00159">
    <property type="entry name" value="RhoGAP"/>
    <property type="match status" value="1"/>
</dbReference>
<keyword evidence="1" id="KW-0343">GTPase activation</keyword>
<dbReference type="Gene3D" id="1.10.555.10">
    <property type="entry name" value="Rho GTPase activation protein"/>
    <property type="match status" value="2"/>
</dbReference>
<proteinExistence type="predicted"/>
<dbReference type="SUPFAM" id="SSF48350">
    <property type="entry name" value="GTPase activation domain, GAP"/>
    <property type="match status" value="2"/>
</dbReference>
<dbReference type="Proteomes" id="UP001329430">
    <property type="component" value="Chromosome 10"/>
</dbReference>
<dbReference type="SMART" id="SM00324">
    <property type="entry name" value="RhoGAP"/>
    <property type="match status" value="2"/>
</dbReference>
<dbReference type="PANTHER" id="PTHR23176:SF129">
    <property type="entry name" value="RHO GTPASE ACTIVATING PROTEIN AT 16F, ISOFORM E-RELATED"/>
    <property type="match status" value="1"/>
</dbReference>
<feature type="compositionally biased region" description="Acidic residues" evidence="2">
    <location>
        <begin position="33"/>
        <end position="43"/>
    </location>
</feature>
<dbReference type="GO" id="GO:0007165">
    <property type="term" value="P:signal transduction"/>
    <property type="evidence" value="ECO:0007669"/>
    <property type="project" value="InterPro"/>
</dbReference>
<evidence type="ECO:0000256" key="2">
    <source>
        <dbReference type="SAM" id="MobiDB-lite"/>
    </source>
</evidence>
<feature type="domain" description="Rho-GAP" evidence="3">
    <location>
        <begin position="338"/>
        <end position="528"/>
    </location>
</feature>
<dbReference type="EMBL" id="JAVRBK010000010">
    <property type="protein sequence ID" value="KAK5638659.1"/>
    <property type="molecule type" value="Genomic_DNA"/>
</dbReference>
<dbReference type="GO" id="GO:0005737">
    <property type="term" value="C:cytoplasm"/>
    <property type="evidence" value="ECO:0007669"/>
    <property type="project" value="TreeGrafter"/>
</dbReference>
<dbReference type="InterPro" id="IPR050729">
    <property type="entry name" value="Rho-GAP"/>
</dbReference>
<accession>A0AAN7V893</accession>
<evidence type="ECO:0000256" key="1">
    <source>
        <dbReference type="ARBA" id="ARBA00022468"/>
    </source>
</evidence>
<comment type="caution">
    <text evidence="4">The sequence shown here is derived from an EMBL/GenBank/DDBJ whole genome shotgun (WGS) entry which is preliminary data.</text>
</comment>
<dbReference type="AlphaFoldDB" id="A0AAN7V893"/>
<dbReference type="PROSITE" id="PS50238">
    <property type="entry name" value="RHOGAP"/>
    <property type="match status" value="2"/>
</dbReference>
<sequence length="883" mass="102251">MFKYRGNLENWLENLRYLTENYDPYVPNNNDSESFEQEPDDSMNSESAGNYKRSLSGSYENIWNCTTDFSDETKLNYGRICRVSFEFDDCVEISPVIFARIDFSFPNNIDQWKSDLMYDYSSEDDIDQEYASLEKINEEKGNTYSQQTQPFPIENTVDLRHGSECVRRPSFRSQTVHEFATGNYQQLVTFNDNPIDLKGVTKLTYDGSTKKLNKNQFLRIYNDHMLLVTEKGGEEIIIDNLCQTDYKPISKKEVSIKKTSEDVCKIYKLQFDNVKEMNCAIIDLETYYGIERPILAKLQTPEEKSQIRYKLLKLLGKRSSKDLLEKKGIIKNEPIFGNTLKHLYDTYKEEVPEFVLRIIKLIELPKNIDSVGLYRASGNLATIQKIRFNIDKNNLKILDEFKNDSDVLTGSLKLFFRELKEPLIPHKLFENLFKYIDVELTPKIEDTVKQLVNKMEKAHKVMLLTLLDHLLKVEAHSEENRMDAYNISIVWGPTLIWPPDSCHDNILLSHTNANKVVELLLNVYKISSSPLLKHVPSLLNNNEESEEGAAKDKNALMLALNENLNHNLRKTNSKDNVTKSTDSLTRHRSPMEKDIKFDLEILSANTKEKVPEFVLKTIPLIERGINMEFLYKKSGNSDKLEKIKKKICKKGSNLNSMEKYNPHDLASALKYFFVDLKEPIIPKHIFNKLVLATDERIEITKLRNTKRELTMAEIPHRETLDYLLKHLVNVSRHEESNKMSKHNIAVEWGPIISRHFVENHEVSVGCSIQVFETLLQIYDNKTAINLETEWNQNIDVRLGRNVEGYLGRSPEYTSNQVLPPIAVAKRRPKVTKNESSLYRVSKFLSNTLSLYDNVQCPSDTKDEATILDDVKKSVKSPEDRTKL</sequence>
<dbReference type="Pfam" id="PF00620">
    <property type="entry name" value="RhoGAP"/>
    <property type="match status" value="2"/>
</dbReference>
<dbReference type="GO" id="GO:0005096">
    <property type="term" value="F:GTPase activator activity"/>
    <property type="evidence" value="ECO:0007669"/>
    <property type="project" value="UniProtKB-KW"/>
</dbReference>
<feature type="region of interest" description="Disordered" evidence="2">
    <location>
        <begin position="27"/>
        <end position="50"/>
    </location>
</feature>
<dbReference type="InterPro" id="IPR008936">
    <property type="entry name" value="Rho_GTPase_activation_prot"/>
</dbReference>
<evidence type="ECO:0000313" key="4">
    <source>
        <dbReference type="EMBL" id="KAK5638659.1"/>
    </source>
</evidence>
<keyword evidence="5" id="KW-1185">Reference proteome</keyword>
<reference evidence="4 5" key="1">
    <citation type="journal article" date="2024" name="Insects">
        <title>An Improved Chromosome-Level Genome Assembly of the Firefly Pyrocoelia pectoralis.</title>
        <authorList>
            <person name="Fu X."/>
            <person name="Meyer-Rochow V.B."/>
            <person name="Ballantyne L."/>
            <person name="Zhu X."/>
        </authorList>
    </citation>
    <scope>NUCLEOTIDE SEQUENCE [LARGE SCALE GENOMIC DNA]</scope>
    <source>
        <strain evidence="4">XCY_ONT2</strain>
    </source>
</reference>
<dbReference type="InterPro" id="IPR000198">
    <property type="entry name" value="RhoGAP_dom"/>
</dbReference>
<name>A0AAN7V893_9COLE</name>
<organism evidence="4 5">
    <name type="scientific">Pyrocoelia pectoralis</name>
    <dbReference type="NCBI Taxonomy" id="417401"/>
    <lineage>
        <taxon>Eukaryota</taxon>
        <taxon>Metazoa</taxon>
        <taxon>Ecdysozoa</taxon>
        <taxon>Arthropoda</taxon>
        <taxon>Hexapoda</taxon>
        <taxon>Insecta</taxon>
        <taxon>Pterygota</taxon>
        <taxon>Neoptera</taxon>
        <taxon>Endopterygota</taxon>
        <taxon>Coleoptera</taxon>
        <taxon>Polyphaga</taxon>
        <taxon>Elateriformia</taxon>
        <taxon>Elateroidea</taxon>
        <taxon>Lampyridae</taxon>
        <taxon>Lampyrinae</taxon>
        <taxon>Pyrocoelia</taxon>
    </lineage>
</organism>